<evidence type="ECO:0000313" key="2">
    <source>
        <dbReference type="Proteomes" id="UP000051580"/>
    </source>
</evidence>
<evidence type="ECO:0008006" key="3">
    <source>
        <dbReference type="Google" id="ProtNLM"/>
    </source>
</evidence>
<dbReference type="InterPro" id="IPR029058">
    <property type="entry name" value="AB_hydrolase_fold"/>
</dbReference>
<dbReference type="STRING" id="1423753.FD28_GL001949"/>
<gene>
    <name evidence="1" type="ORF">FD28_GL001949</name>
</gene>
<sequence length="264" mass="29909">MVPGTHANQNRFDATFHKLKVPRQNVLKLTITTNNQIVERGTYNPANPIVIISFERPDEYNIHEQANWLAHALIYLKRVYGLNNYNYVGHSNGGLVMLDYLEHPHSTLSPKLKQLITIGTPYNDIYKTARTNTQNVKPDQLNDQNKYSYEFKTYYSKRGQIARSIQVTLIYGHIPHANGDGIVALNSAKAGQTIFGTHVIHMTQVDGTYSQHSQLPTSSNVIATIGKLISPDHAILLFNQHLAHSWYVKRLDLRYATKSNSLTV</sequence>
<protein>
    <recommendedName>
        <fullName evidence="3">Cell surface hydrolase</fullName>
    </recommendedName>
</protein>
<proteinExistence type="predicted"/>
<name>A0A0R1UZX9_9LACO</name>
<comment type="caution">
    <text evidence="1">The sequence shown here is derived from an EMBL/GenBank/DDBJ whole genome shotgun (WGS) entry which is preliminary data.</text>
</comment>
<dbReference type="Pfam" id="PF06028">
    <property type="entry name" value="DUF915"/>
    <property type="match status" value="1"/>
</dbReference>
<dbReference type="SUPFAM" id="SSF53474">
    <property type="entry name" value="alpha/beta-Hydrolases"/>
    <property type="match status" value="1"/>
</dbReference>
<dbReference type="AlphaFoldDB" id="A0A0R1UZX9"/>
<accession>A0A0R1UZX9</accession>
<dbReference type="Proteomes" id="UP000051580">
    <property type="component" value="Unassembled WGS sequence"/>
</dbReference>
<dbReference type="InterPro" id="IPR010315">
    <property type="entry name" value="DUF915_hydro-like"/>
</dbReference>
<organism evidence="1 2">
    <name type="scientific">Levilactobacillus hammesii DSM 16381</name>
    <dbReference type="NCBI Taxonomy" id="1423753"/>
    <lineage>
        <taxon>Bacteria</taxon>
        <taxon>Bacillati</taxon>
        <taxon>Bacillota</taxon>
        <taxon>Bacilli</taxon>
        <taxon>Lactobacillales</taxon>
        <taxon>Lactobacillaceae</taxon>
        <taxon>Levilactobacillus</taxon>
    </lineage>
</organism>
<reference evidence="1 2" key="1">
    <citation type="journal article" date="2015" name="Genome Announc.">
        <title>Expanding the biotechnology potential of lactobacilli through comparative genomics of 213 strains and associated genera.</title>
        <authorList>
            <person name="Sun Z."/>
            <person name="Harris H.M."/>
            <person name="McCann A."/>
            <person name="Guo C."/>
            <person name="Argimon S."/>
            <person name="Zhang W."/>
            <person name="Yang X."/>
            <person name="Jeffery I.B."/>
            <person name="Cooney J.C."/>
            <person name="Kagawa T.F."/>
            <person name="Liu W."/>
            <person name="Song Y."/>
            <person name="Salvetti E."/>
            <person name="Wrobel A."/>
            <person name="Rasinkangas P."/>
            <person name="Parkhill J."/>
            <person name="Rea M.C."/>
            <person name="O'Sullivan O."/>
            <person name="Ritari J."/>
            <person name="Douillard F.P."/>
            <person name="Paul Ross R."/>
            <person name="Yang R."/>
            <person name="Briner A.E."/>
            <person name="Felis G.E."/>
            <person name="de Vos W.M."/>
            <person name="Barrangou R."/>
            <person name="Klaenhammer T.R."/>
            <person name="Caufield P.W."/>
            <person name="Cui Y."/>
            <person name="Zhang H."/>
            <person name="O'Toole P.W."/>
        </authorList>
    </citation>
    <scope>NUCLEOTIDE SEQUENCE [LARGE SCALE GENOMIC DNA]</scope>
    <source>
        <strain evidence="1 2">DSM 16381</strain>
    </source>
</reference>
<evidence type="ECO:0000313" key="1">
    <source>
        <dbReference type="EMBL" id="KRL96197.1"/>
    </source>
</evidence>
<dbReference type="Gene3D" id="3.40.50.1820">
    <property type="entry name" value="alpha/beta hydrolase"/>
    <property type="match status" value="1"/>
</dbReference>
<dbReference type="PATRIC" id="fig|1423753.3.peg.2049"/>
<keyword evidence="2" id="KW-1185">Reference proteome</keyword>
<dbReference type="EMBL" id="AZFS01000041">
    <property type="protein sequence ID" value="KRL96197.1"/>
    <property type="molecule type" value="Genomic_DNA"/>
</dbReference>